<dbReference type="GO" id="GO:0046872">
    <property type="term" value="F:metal ion binding"/>
    <property type="evidence" value="ECO:0007669"/>
    <property type="project" value="InterPro"/>
</dbReference>
<dbReference type="SUPFAM" id="SSF109854">
    <property type="entry name" value="DinB/YfiT-like putative metalloenzymes"/>
    <property type="match status" value="1"/>
</dbReference>
<name>A0A917ZDK3_9ACTN</name>
<dbReference type="InterPro" id="IPR010872">
    <property type="entry name" value="MDMPI_C-term_domain"/>
</dbReference>
<dbReference type="Gene3D" id="3.30.1050.20">
    <property type="match status" value="1"/>
</dbReference>
<evidence type="ECO:0000313" key="4">
    <source>
        <dbReference type="Proteomes" id="UP000641932"/>
    </source>
</evidence>
<dbReference type="Pfam" id="PF07398">
    <property type="entry name" value="MDMPI_C"/>
    <property type="match status" value="1"/>
</dbReference>
<protein>
    <submittedName>
        <fullName evidence="3">Maleylpyruvate isomerase</fullName>
    </submittedName>
</protein>
<dbReference type="EMBL" id="BMMS01000002">
    <property type="protein sequence ID" value="GGO81468.1"/>
    <property type="molecule type" value="Genomic_DNA"/>
</dbReference>
<dbReference type="AlphaFoldDB" id="A0A917ZDK3"/>
<evidence type="ECO:0000313" key="3">
    <source>
        <dbReference type="EMBL" id="GGO81468.1"/>
    </source>
</evidence>
<dbReference type="InterPro" id="IPR036527">
    <property type="entry name" value="SCP2_sterol-bd_dom_sf"/>
</dbReference>
<keyword evidence="3" id="KW-0413">Isomerase</keyword>
<dbReference type="Pfam" id="PF11716">
    <property type="entry name" value="MDMPI_N"/>
    <property type="match status" value="1"/>
</dbReference>
<dbReference type="Proteomes" id="UP000641932">
    <property type="component" value="Unassembled WGS sequence"/>
</dbReference>
<dbReference type="InterPro" id="IPR024344">
    <property type="entry name" value="MDMPI_metal-binding"/>
</dbReference>
<dbReference type="SUPFAM" id="SSF55718">
    <property type="entry name" value="SCP-like"/>
    <property type="match status" value="1"/>
</dbReference>
<comment type="caution">
    <text evidence="3">The sequence shown here is derived from an EMBL/GenBank/DDBJ whole genome shotgun (WGS) entry which is preliminary data.</text>
</comment>
<dbReference type="RefSeq" id="WP_189129868.1">
    <property type="nucleotide sequence ID" value="NZ_BMMS01000002.1"/>
</dbReference>
<feature type="domain" description="Mycothiol-dependent maleylpyruvate isomerase metal-binding" evidence="2">
    <location>
        <begin position="15"/>
        <end position="151"/>
    </location>
</feature>
<dbReference type="NCBIfam" id="TIGR03083">
    <property type="entry name" value="maleylpyruvate isomerase family mycothiol-dependent enzyme"/>
    <property type="match status" value="1"/>
</dbReference>
<dbReference type="InterPro" id="IPR034660">
    <property type="entry name" value="DinB/YfiT-like"/>
</dbReference>
<reference evidence="3" key="2">
    <citation type="submission" date="2020-09" db="EMBL/GenBank/DDBJ databases">
        <authorList>
            <person name="Sun Q."/>
            <person name="Zhou Y."/>
        </authorList>
    </citation>
    <scope>NUCLEOTIDE SEQUENCE</scope>
    <source>
        <strain evidence="3">CGMCC 4.7201</strain>
    </source>
</reference>
<accession>A0A917ZDK3</accession>
<gene>
    <name evidence="3" type="ORF">GCM10012280_05770</name>
</gene>
<dbReference type="InterPro" id="IPR017517">
    <property type="entry name" value="Maleyloyr_isom"/>
</dbReference>
<proteinExistence type="predicted"/>
<feature type="domain" description="MDMPI C-terminal" evidence="1">
    <location>
        <begin position="160"/>
        <end position="240"/>
    </location>
</feature>
<keyword evidence="4" id="KW-1185">Reference proteome</keyword>
<organism evidence="3 4">
    <name type="scientific">Wenjunlia tyrosinilytica</name>
    <dbReference type="NCBI Taxonomy" id="1544741"/>
    <lineage>
        <taxon>Bacteria</taxon>
        <taxon>Bacillati</taxon>
        <taxon>Actinomycetota</taxon>
        <taxon>Actinomycetes</taxon>
        <taxon>Kitasatosporales</taxon>
        <taxon>Streptomycetaceae</taxon>
        <taxon>Wenjunlia</taxon>
    </lineage>
</organism>
<evidence type="ECO:0000259" key="2">
    <source>
        <dbReference type="Pfam" id="PF11716"/>
    </source>
</evidence>
<reference evidence="3" key="1">
    <citation type="journal article" date="2014" name="Int. J. Syst. Evol. Microbiol.">
        <title>Complete genome sequence of Corynebacterium casei LMG S-19264T (=DSM 44701T), isolated from a smear-ripened cheese.</title>
        <authorList>
            <consortium name="US DOE Joint Genome Institute (JGI-PGF)"/>
            <person name="Walter F."/>
            <person name="Albersmeier A."/>
            <person name="Kalinowski J."/>
            <person name="Ruckert C."/>
        </authorList>
    </citation>
    <scope>NUCLEOTIDE SEQUENCE</scope>
    <source>
        <strain evidence="3">CGMCC 4.7201</strain>
    </source>
</reference>
<dbReference type="GO" id="GO:0016853">
    <property type="term" value="F:isomerase activity"/>
    <property type="evidence" value="ECO:0007669"/>
    <property type="project" value="UniProtKB-KW"/>
</dbReference>
<evidence type="ECO:0000259" key="1">
    <source>
        <dbReference type="Pfam" id="PF07398"/>
    </source>
</evidence>
<dbReference type="Gene3D" id="1.20.120.450">
    <property type="entry name" value="dinb family like domain"/>
    <property type="match status" value="1"/>
</dbReference>
<sequence>MTTRPLDPAEDLLAVRDATKQLLDAVAQLDAAAVGEPSRLPGWTRGHVLAHIARNADSLVNLLTWATTGEETPQYESGQRRNADIEAGSGRPLEEQIADLHASANRFWEAAQAFPPQAYAAQVVMRSGQVIAAAEIPWRRLIEVNLHHVDLGIGWTTEQLPAEFVARELAFVMDGLHAHDGIATVRLQDSETGETWDIGAAEKPEATVSGPKHALLGWVTGRSAGEGLVVDPEVPLPTLPPLG</sequence>